<dbReference type="Gene3D" id="2.130.10.10">
    <property type="entry name" value="YVTN repeat-like/Quinoprotein amine dehydrogenase"/>
    <property type="match status" value="1"/>
</dbReference>
<gene>
    <name evidence="2" type="ORF">ASPZODRAFT_63760</name>
</gene>
<dbReference type="GO" id="GO:0017057">
    <property type="term" value="F:6-phosphogluconolactonase activity"/>
    <property type="evidence" value="ECO:0007669"/>
    <property type="project" value="TreeGrafter"/>
</dbReference>
<dbReference type="SUPFAM" id="SSF50974">
    <property type="entry name" value="Nitrous oxide reductase, N-terminal domain"/>
    <property type="match status" value="1"/>
</dbReference>
<proteinExistence type="inferred from homology"/>
<dbReference type="GeneID" id="34615642"/>
<dbReference type="AlphaFoldDB" id="A0A1L9SLL1"/>
<evidence type="ECO:0000313" key="2">
    <source>
        <dbReference type="EMBL" id="OJJ47986.1"/>
    </source>
</evidence>
<accession>A0A1L9SLL1</accession>
<dbReference type="Proteomes" id="UP000184188">
    <property type="component" value="Unassembled WGS sequence"/>
</dbReference>
<sequence>MATATAAAAAAETLYASHYNGSVYALSLQNTSLSVTAELRTCGSMPSWLTLDARTETLYCADESGSLAQGTNGSLTALSVNPLAEMVKTETLPGGVASLIYDDRIAIAHYEGSAVSTFSLPLLPSSSSYQSFTYELATPLFDPVRQDAPHPHDVLFDPSGEFLLVPDLGADVIHLFRRAEERLEACPDLPVRRGDGPRHATFSRGYLYVSNELGRTVSVYAVHYGDCLSIQLIQEITPYPTALPSGATPAEIRAREGKIYVSIRSDAAFASMDSIVTLSGDDRGLLSFTAMTSSGGTVPRTFDINKEGNLLAVGNQASSCVAILERNVQTGELGDVLASIQVGPEGVAGTSTGLSSVIWGINKI</sequence>
<reference evidence="3" key="1">
    <citation type="journal article" date="2017" name="Genome Biol.">
        <title>Comparative genomics reveals high biological diversity and specific adaptations in the industrially and medically important fungal genus Aspergillus.</title>
        <authorList>
            <person name="de Vries R.P."/>
            <person name="Riley R."/>
            <person name="Wiebenga A."/>
            <person name="Aguilar-Osorio G."/>
            <person name="Amillis S."/>
            <person name="Uchima C.A."/>
            <person name="Anderluh G."/>
            <person name="Asadollahi M."/>
            <person name="Askin M."/>
            <person name="Barry K."/>
            <person name="Battaglia E."/>
            <person name="Bayram O."/>
            <person name="Benocci T."/>
            <person name="Braus-Stromeyer S.A."/>
            <person name="Caldana C."/>
            <person name="Canovas D."/>
            <person name="Cerqueira G.C."/>
            <person name="Chen F."/>
            <person name="Chen W."/>
            <person name="Choi C."/>
            <person name="Clum A."/>
            <person name="Dos Santos R.A."/>
            <person name="Damasio A.R."/>
            <person name="Diallinas G."/>
            <person name="Emri T."/>
            <person name="Fekete E."/>
            <person name="Flipphi M."/>
            <person name="Freyberg S."/>
            <person name="Gallo A."/>
            <person name="Gournas C."/>
            <person name="Habgood R."/>
            <person name="Hainaut M."/>
            <person name="Harispe M.L."/>
            <person name="Henrissat B."/>
            <person name="Hilden K.S."/>
            <person name="Hope R."/>
            <person name="Hossain A."/>
            <person name="Karabika E."/>
            <person name="Karaffa L."/>
            <person name="Karanyi Z."/>
            <person name="Krasevec N."/>
            <person name="Kuo A."/>
            <person name="Kusch H."/>
            <person name="LaButti K."/>
            <person name="Lagendijk E.L."/>
            <person name="Lapidus A."/>
            <person name="Levasseur A."/>
            <person name="Lindquist E."/>
            <person name="Lipzen A."/>
            <person name="Logrieco A.F."/>
            <person name="MacCabe A."/>
            <person name="Maekelae M.R."/>
            <person name="Malavazi I."/>
            <person name="Melin P."/>
            <person name="Meyer V."/>
            <person name="Mielnichuk N."/>
            <person name="Miskei M."/>
            <person name="Molnar A.P."/>
            <person name="Mule G."/>
            <person name="Ngan C.Y."/>
            <person name="Orejas M."/>
            <person name="Orosz E."/>
            <person name="Ouedraogo J.P."/>
            <person name="Overkamp K.M."/>
            <person name="Park H.-S."/>
            <person name="Perrone G."/>
            <person name="Piumi F."/>
            <person name="Punt P.J."/>
            <person name="Ram A.F."/>
            <person name="Ramon A."/>
            <person name="Rauscher S."/>
            <person name="Record E."/>
            <person name="Riano-Pachon D.M."/>
            <person name="Robert V."/>
            <person name="Roehrig J."/>
            <person name="Ruller R."/>
            <person name="Salamov A."/>
            <person name="Salih N.S."/>
            <person name="Samson R.A."/>
            <person name="Sandor E."/>
            <person name="Sanguinetti M."/>
            <person name="Schuetze T."/>
            <person name="Sepcic K."/>
            <person name="Shelest E."/>
            <person name="Sherlock G."/>
            <person name="Sophianopoulou V."/>
            <person name="Squina F.M."/>
            <person name="Sun H."/>
            <person name="Susca A."/>
            <person name="Todd R.B."/>
            <person name="Tsang A."/>
            <person name="Unkles S.E."/>
            <person name="van de Wiele N."/>
            <person name="van Rossen-Uffink D."/>
            <person name="Oliveira J.V."/>
            <person name="Vesth T.C."/>
            <person name="Visser J."/>
            <person name="Yu J.-H."/>
            <person name="Zhou M."/>
            <person name="Andersen M.R."/>
            <person name="Archer D.B."/>
            <person name="Baker S.E."/>
            <person name="Benoit I."/>
            <person name="Brakhage A.A."/>
            <person name="Braus G.H."/>
            <person name="Fischer R."/>
            <person name="Frisvad J.C."/>
            <person name="Goldman G.H."/>
            <person name="Houbraken J."/>
            <person name="Oakley B."/>
            <person name="Pocsi I."/>
            <person name="Scazzocchio C."/>
            <person name="Seiboth B."/>
            <person name="vanKuyk P.A."/>
            <person name="Wortman J."/>
            <person name="Dyer P.S."/>
            <person name="Grigoriev I.V."/>
        </authorList>
    </citation>
    <scope>NUCLEOTIDE SEQUENCE [LARGE SCALE GENOMIC DNA]</scope>
    <source>
        <strain evidence="3">CBS 506.65</strain>
    </source>
</reference>
<dbReference type="RefSeq" id="XP_022582496.1">
    <property type="nucleotide sequence ID" value="XM_022729178.1"/>
</dbReference>
<name>A0A1L9SLL1_9EURO</name>
<evidence type="ECO:0000313" key="3">
    <source>
        <dbReference type="Proteomes" id="UP000184188"/>
    </source>
</evidence>
<evidence type="ECO:0008006" key="4">
    <source>
        <dbReference type="Google" id="ProtNLM"/>
    </source>
</evidence>
<dbReference type="Pfam" id="PF10282">
    <property type="entry name" value="Lactonase"/>
    <property type="match status" value="1"/>
</dbReference>
<keyword evidence="3" id="KW-1185">Reference proteome</keyword>
<dbReference type="InterPro" id="IPR011045">
    <property type="entry name" value="N2O_reductase_N"/>
</dbReference>
<comment type="similarity">
    <text evidence="1">Belongs to the cycloisomerase 2 family.</text>
</comment>
<dbReference type="EMBL" id="KV878340">
    <property type="protein sequence ID" value="OJJ47986.1"/>
    <property type="molecule type" value="Genomic_DNA"/>
</dbReference>
<protein>
    <recommendedName>
        <fullName evidence="4">6-phosphogluconolactonase</fullName>
    </recommendedName>
</protein>
<dbReference type="OrthoDB" id="9972196at2759"/>
<evidence type="ECO:0000256" key="1">
    <source>
        <dbReference type="ARBA" id="ARBA00005564"/>
    </source>
</evidence>
<dbReference type="InterPro" id="IPR050282">
    <property type="entry name" value="Cycloisomerase_2"/>
</dbReference>
<organism evidence="2 3">
    <name type="scientific">Penicilliopsis zonata CBS 506.65</name>
    <dbReference type="NCBI Taxonomy" id="1073090"/>
    <lineage>
        <taxon>Eukaryota</taxon>
        <taxon>Fungi</taxon>
        <taxon>Dikarya</taxon>
        <taxon>Ascomycota</taxon>
        <taxon>Pezizomycotina</taxon>
        <taxon>Eurotiomycetes</taxon>
        <taxon>Eurotiomycetidae</taxon>
        <taxon>Eurotiales</taxon>
        <taxon>Aspergillaceae</taxon>
        <taxon>Penicilliopsis</taxon>
    </lineage>
</organism>
<dbReference type="PANTHER" id="PTHR30344:SF1">
    <property type="entry name" value="6-PHOSPHOGLUCONOLACTONASE"/>
    <property type="match status" value="1"/>
</dbReference>
<dbReference type="InterPro" id="IPR015943">
    <property type="entry name" value="WD40/YVTN_repeat-like_dom_sf"/>
</dbReference>
<dbReference type="VEuPathDB" id="FungiDB:ASPZODRAFT_63760"/>
<dbReference type="InterPro" id="IPR019405">
    <property type="entry name" value="Lactonase_7-beta_prop"/>
</dbReference>
<dbReference type="PANTHER" id="PTHR30344">
    <property type="entry name" value="6-PHOSPHOGLUCONOLACTONASE-RELATED"/>
    <property type="match status" value="1"/>
</dbReference>
<dbReference type="STRING" id="1073090.A0A1L9SLL1"/>